<dbReference type="InterPro" id="IPR027379">
    <property type="entry name" value="CLS_N"/>
</dbReference>
<evidence type="ECO:0000256" key="6">
    <source>
        <dbReference type="SAM" id="Phobius"/>
    </source>
</evidence>
<evidence type="ECO:0000313" key="8">
    <source>
        <dbReference type="EMBL" id="MCM1985970.1"/>
    </source>
</evidence>
<feature type="domain" description="Cardiolipin synthase N-terminal" evidence="7">
    <location>
        <begin position="40"/>
        <end position="85"/>
    </location>
</feature>
<sequence length="96" mass="11511">MNKIRSEWTFTGLMIFFTTLVFTFYVGQLLWGIIAIAILFWIFMLCDCLQRNTEDFPRTGEHEKLIWSVVLIVLNFIGAIMYYFLVRMQDNRMKIL</sequence>
<evidence type="ECO:0000256" key="4">
    <source>
        <dbReference type="ARBA" id="ARBA00022989"/>
    </source>
</evidence>
<dbReference type="AlphaFoldDB" id="A0A9E4ZE24"/>
<evidence type="ECO:0000259" key="7">
    <source>
        <dbReference type="Pfam" id="PF13396"/>
    </source>
</evidence>
<keyword evidence="9" id="KW-1185">Reference proteome</keyword>
<comment type="caution">
    <text evidence="8">The sequence shown here is derived from an EMBL/GenBank/DDBJ whole genome shotgun (WGS) entry which is preliminary data.</text>
</comment>
<keyword evidence="2" id="KW-1003">Cell membrane</keyword>
<dbReference type="EMBL" id="JAGSOI010000007">
    <property type="protein sequence ID" value="MCM1985970.1"/>
    <property type="molecule type" value="Genomic_DNA"/>
</dbReference>
<evidence type="ECO:0000256" key="2">
    <source>
        <dbReference type="ARBA" id="ARBA00022475"/>
    </source>
</evidence>
<feature type="transmembrane region" description="Helical" evidence="6">
    <location>
        <begin position="65"/>
        <end position="86"/>
    </location>
</feature>
<reference evidence="8" key="1">
    <citation type="journal article" date="2021" name="mSystems">
        <title>Bacteria and Archaea Synergistically Convert Glycine Betaine to Biogenic Methane in the Formosa Cold Seep of the South China Sea.</title>
        <authorList>
            <person name="Li L."/>
            <person name="Zhang W."/>
            <person name="Zhang S."/>
            <person name="Song L."/>
            <person name="Sun Q."/>
            <person name="Zhang H."/>
            <person name="Xiang H."/>
            <person name="Dong X."/>
        </authorList>
    </citation>
    <scope>NUCLEOTIDE SEQUENCE</scope>
    <source>
        <strain evidence="8">LLY</strain>
    </source>
</reference>
<dbReference type="GO" id="GO:0005886">
    <property type="term" value="C:plasma membrane"/>
    <property type="evidence" value="ECO:0007669"/>
    <property type="project" value="UniProtKB-SubCell"/>
</dbReference>
<evidence type="ECO:0000256" key="3">
    <source>
        <dbReference type="ARBA" id="ARBA00022692"/>
    </source>
</evidence>
<keyword evidence="5 6" id="KW-0472">Membrane</keyword>
<evidence type="ECO:0000313" key="9">
    <source>
        <dbReference type="Proteomes" id="UP001056766"/>
    </source>
</evidence>
<keyword evidence="3 6" id="KW-0812">Transmembrane</keyword>
<comment type="subcellular location">
    <subcellularLocation>
        <location evidence="1">Cell membrane</location>
        <topology evidence="1">Multi-pass membrane protein</topology>
    </subcellularLocation>
</comment>
<gene>
    <name evidence="8" type="ORF">KDK67_02910</name>
</gene>
<feature type="transmembrane region" description="Helical" evidence="6">
    <location>
        <begin position="12"/>
        <end position="45"/>
    </location>
</feature>
<proteinExistence type="predicted"/>
<evidence type="ECO:0000256" key="1">
    <source>
        <dbReference type="ARBA" id="ARBA00004651"/>
    </source>
</evidence>
<reference evidence="8" key="2">
    <citation type="submission" date="2021-04" db="EMBL/GenBank/DDBJ databases">
        <authorList>
            <person name="Dong X."/>
        </authorList>
    </citation>
    <scope>NUCLEOTIDE SEQUENCE</scope>
    <source>
        <strain evidence="8">LLY</strain>
    </source>
</reference>
<name>A0A9E4ZE24_9EURY</name>
<dbReference type="Pfam" id="PF13396">
    <property type="entry name" value="PLDc_N"/>
    <property type="match status" value="1"/>
</dbReference>
<organism evidence="8 9">
    <name type="scientific">Methanococcoides seepicolus</name>
    <dbReference type="NCBI Taxonomy" id="2828780"/>
    <lineage>
        <taxon>Archaea</taxon>
        <taxon>Methanobacteriati</taxon>
        <taxon>Methanobacteriota</taxon>
        <taxon>Stenosarchaea group</taxon>
        <taxon>Methanomicrobia</taxon>
        <taxon>Methanosarcinales</taxon>
        <taxon>Methanosarcinaceae</taxon>
        <taxon>Methanococcoides</taxon>
    </lineage>
</organism>
<keyword evidence="4 6" id="KW-1133">Transmembrane helix</keyword>
<evidence type="ECO:0000256" key="5">
    <source>
        <dbReference type="ARBA" id="ARBA00023136"/>
    </source>
</evidence>
<protein>
    <submittedName>
        <fullName evidence="8">PLDc N-terminal domain-containing protein</fullName>
    </submittedName>
</protein>
<dbReference type="Proteomes" id="UP001056766">
    <property type="component" value="Unassembled WGS sequence"/>
</dbReference>
<accession>A0A9E4ZE24</accession>